<dbReference type="Proteomes" id="UP001208570">
    <property type="component" value="Unassembled WGS sequence"/>
</dbReference>
<organism evidence="1 2">
    <name type="scientific">Paralvinella palmiformis</name>
    <dbReference type="NCBI Taxonomy" id="53620"/>
    <lineage>
        <taxon>Eukaryota</taxon>
        <taxon>Metazoa</taxon>
        <taxon>Spiralia</taxon>
        <taxon>Lophotrochozoa</taxon>
        <taxon>Annelida</taxon>
        <taxon>Polychaeta</taxon>
        <taxon>Sedentaria</taxon>
        <taxon>Canalipalpata</taxon>
        <taxon>Terebellida</taxon>
        <taxon>Terebelliformia</taxon>
        <taxon>Alvinellidae</taxon>
        <taxon>Paralvinella</taxon>
    </lineage>
</organism>
<keyword evidence="2" id="KW-1185">Reference proteome</keyword>
<comment type="caution">
    <text evidence="1">The sequence shown here is derived from an EMBL/GenBank/DDBJ whole genome shotgun (WGS) entry which is preliminary data.</text>
</comment>
<dbReference type="EMBL" id="JAODUP010000140">
    <property type="protein sequence ID" value="KAK2160114.1"/>
    <property type="molecule type" value="Genomic_DNA"/>
</dbReference>
<evidence type="ECO:0000313" key="2">
    <source>
        <dbReference type="Proteomes" id="UP001208570"/>
    </source>
</evidence>
<name>A0AAD9JVB7_9ANNE</name>
<reference evidence="1" key="1">
    <citation type="journal article" date="2023" name="Mol. Biol. Evol.">
        <title>Third-Generation Sequencing Reveals the Adaptive Role of the Epigenome in Three Deep-Sea Polychaetes.</title>
        <authorList>
            <person name="Perez M."/>
            <person name="Aroh O."/>
            <person name="Sun Y."/>
            <person name="Lan Y."/>
            <person name="Juniper S.K."/>
            <person name="Young C.R."/>
            <person name="Angers B."/>
            <person name="Qian P.Y."/>
        </authorList>
    </citation>
    <scope>NUCLEOTIDE SEQUENCE</scope>
    <source>
        <strain evidence="1">P08H-3</strain>
    </source>
</reference>
<gene>
    <name evidence="1" type="ORF">LSH36_140g05051</name>
</gene>
<proteinExistence type="predicted"/>
<sequence>MELERHFRGKV</sequence>
<evidence type="ECO:0000313" key="1">
    <source>
        <dbReference type="EMBL" id="KAK2160114.1"/>
    </source>
</evidence>
<accession>A0AAD9JVB7</accession>
<protein>
    <submittedName>
        <fullName evidence="1">Uncharacterized protein</fullName>
    </submittedName>
</protein>